<evidence type="ECO:0000313" key="2">
    <source>
        <dbReference type="Proteomes" id="UP001556367"/>
    </source>
</evidence>
<proteinExistence type="predicted"/>
<sequence>MSASIQVSKSWIGFEGLRYLMIFGDSYSAVGLDMKCDHPYAQEPLGATWPGIVYNEHDQPNWVGYILSKYRPGPKFDPSAKEQTEDYLQNPLLVFDFARGGATMFEVHRQIEADFLQTVGKSPENAPWQALNALFSMYLSSSRRINCPSQSLGSESMIAQLE</sequence>
<accession>A0ABR3ITH9</accession>
<comment type="caution">
    <text evidence="1">The sequence shown here is derived from an EMBL/GenBank/DDBJ whole genome shotgun (WGS) entry which is preliminary data.</text>
</comment>
<gene>
    <name evidence="1" type="ORF">HGRIS_012797</name>
</gene>
<dbReference type="Proteomes" id="UP001556367">
    <property type="component" value="Unassembled WGS sequence"/>
</dbReference>
<dbReference type="Gene3D" id="3.40.50.1110">
    <property type="entry name" value="SGNH hydrolase"/>
    <property type="match status" value="1"/>
</dbReference>
<protein>
    <submittedName>
        <fullName evidence="1">Uncharacterized protein</fullName>
    </submittedName>
</protein>
<dbReference type="EMBL" id="JASNQZ010000015">
    <property type="protein sequence ID" value="KAL0946597.1"/>
    <property type="molecule type" value="Genomic_DNA"/>
</dbReference>
<evidence type="ECO:0000313" key="1">
    <source>
        <dbReference type="EMBL" id="KAL0946597.1"/>
    </source>
</evidence>
<reference evidence="2" key="1">
    <citation type="submission" date="2024-06" db="EMBL/GenBank/DDBJ databases">
        <title>Multi-omics analyses provide insights into the biosynthesis of the anticancer antibiotic pleurotin in Hohenbuehelia grisea.</title>
        <authorList>
            <person name="Weaver J.A."/>
            <person name="Alberti F."/>
        </authorList>
    </citation>
    <scope>NUCLEOTIDE SEQUENCE [LARGE SCALE GENOMIC DNA]</scope>
    <source>
        <strain evidence="2">T-177</strain>
    </source>
</reference>
<name>A0ABR3ITH9_9AGAR</name>
<dbReference type="InterPro" id="IPR036514">
    <property type="entry name" value="SGNH_hydro_sf"/>
</dbReference>
<keyword evidence="2" id="KW-1185">Reference proteome</keyword>
<organism evidence="1 2">
    <name type="scientific">Hohenbuehelia grisea</name>
    <dbReference type="NCBI Taxonomy" id="104357"/>
    <lineage>
        <taxon>Eukaryota</taxon>
        <taxon>Fungi</taxon>
        <taxon>Dikarya</taxon>
        <taxon>Basidiomycota</taxon>
        <taxon>Agaricomycotina</taxon>
        <taxon>Agaricomycetes</taxon>
        <taxon>Agaricomycetidae</taxon>
        <taxon>Agaricales</taxon>
        <taxon>Pleurotineae</taxon>
        <taxon>Pleurotaceae</taxon>
        <taxon>Hohenbuehelia</taxon>
    </lineage>
</organism>